<dbReference type="AlphaFoldDB" id="A0A0B6Z8T7"/>
<evidence type="ECO:0000313" key="3">
    <source>
        <dbReference type="EMBL" id="CEK64787.1"/>
    </source>
</evidence>
<comment type="similarity">
    <text evidence="1">Belongs to the peptidase C56 family.</text>
</comment>
<dbReference type="SUPFAM" id="SSF52317">
    <property type="entry name" value="Class I glutamine amidotransferase-like"/>
    <property type="match status" value="1"/>
</dbReference>
<evidence type="ECO:0000259" key="2">
    <source>
        <dbReference type="Pfam" id="PF01965"/>
    </source>
</evidence>
<dbReference type="NCBIfam" id="TIGR01382">
    <property type="entry name" value="PfpI"/>
    <property type="match status" value="1"/>
</dbReference>
<sequence length="174" mass="19250">MAPSHLKVGILVEFSFEEPELLYPYYRMKEAGYETVLIGPVAGKQYTGKHGYPVTSDVAIDNILAKDLCALIIPGGWAPDYWRRDQRFLQLVKDVDAQGKTLATICHGAWMLCSAKILQGRRLTCFCAVKDDVENAGGIYEDSAVVVDRNLVSSRIPSDLPDFCKAILAHLSSQ</sequence>
<feature type="domain" description="DJ-1/PfpI" evidence="2">
    <location>
        <begin position="7"/>
        <end position="169"/>
    </location>
</feature>
<reference evidence="3" key="1">
    <citation type="submission" date="2014-12" db="EMBL/GenBank/DDBJ databases">
        <title>Insight into the proteome of Arion vulgaris.</title>
        <authorList>
            <person name="Aradska J."/>
            <person name="Bulat T."/>
            <person name="Smidak R."/>
            <person name="Sarate P."/>
            <person name="Gangsoo J."/>
            <person name="Sialana F."/>
            <person name="Bilban M."/>
            <person name="Lubec G."/>
        </authorList>
    </citation>
    <scope>NUCLEOTIDE SEQUENCE</scope>
    <source>
        <tissue evidence="3">Skin</tissue>
    </source>
</reference>
<proteinExistence type="inferred from homology"/>
<organism evidence="3">
    <name type="scientific">Arion vulgaris</name>
    <dbReference type="NCBI Taxonomy" id="1028688"/>
    <lineage>
        <taxon>Eukaryota</taxon>
        <taxon>Metazoa</taxon>
        <taxon>Spiralia</taxon>
        <taxon>Lophotrochozoa</taxon>
        <taxon>Mollusca</taxon>
        <taxon>Gastropoda</taxon>
        <taxon>Heterobranchia</taxon>
        <taxon>Euthyneura</taxon>
        <taxon>Panpulmonata</taxon>
        <taxon>Eupulmonata</taxon>
        <taxon>Stylommatophora</taxon>
        <taxon>Helicina</taxon>
        <taxon>Arionoidea</taxon>
        <taxon>Arionidae</taxon>
        <taxon>Arion</taxon>
    </lineage>
</organism>
<accession>A0A0B6Z8T7</accession>
<dbReference type="PROSITE" id="PS51276">
    <property type="entry name" value="PEPTIDASE_C56_PFPI"/>
    <property type="match status" value="1"/>
</dbReference>
<dbReference type="PANTHER" id="PTHR42733:SF13">
    <property type="entry name" value="DJ-1_PFPI DOMAIN-CONTAINING PROTEIN"/>
    <property type="match status" value="1"/>
</dbReference>
<gene>
    <name evidence="3" type="primary">ORF52919</name>
</gene>
<evidence type="ECO:0000256" key="1">
    <source>
        <dbReference type="ARBA" id="ARBA00008542"/>
    </source>
</evidence>
<dbReference type="Gene3D" id="3.40.50.880">
    <property type="match status" value="1"/>
</dbReference>
<dbReference type="EMBL" id="HACG01017922">
    <property type="protein sequence ID" value="CEK64787.1"/>
    <property type="molecule type" value="Transcribed_RNA"/>
</dbReference>
<dbReference type="Pfam" id="PF01965">
    <property type="entry name" value="DJ-1_PfpI"/>
    <property type="match status" value="1"/>
</dbReference>
<dbReference type="PANTHER" id="PTHR42733">
    <property type="entry name" value="DJ-1 PROTEIN"/>
    <property type="match status" value="1"/>
</dbReference>
<dbReference type="CDD" id="cd03134">
    <property type="entry name" value="GATase1_PfpI_like"/>
    <property type="match status" value="1"/>
</dbReference>
<dbReference type="InterPro" id="IPR029062">
    <property type="entry name" value="Class_I_gatase-like"/>
</dbReference>
<dbReference type="InterPro" id="IPR002818">
    <property type="entry name" value="DJ-1/PfpI"/>
</dbReference>
<protein>
    <recommendedName>
        <fullName evidence="2">DJ-1/PfpI domain-containing protein</fullName>
    </recommendedName>
</protein>
<dbReference type="InterPro" id="IPR006286">
    <property type="entry name" value="C56_PfpI-like"/>
</dbReference>
<name>A0A0B6Z8T7_9EUPU</name>